<dbReference type="PRINTS" id="PR00455">
    <property type="entry name" value="HTHTETR"/>
</dbReference>
<feature type="DNA-binding region" description="H-T-H motif" evidence="2">
    <location>
        <begin position="44"/>
        <end position="63"/>
    </location>
</feature>
<dbReference type="RefSeq" id="WP_141995835.1">
    <property type="nucleotide sequence ID" value="NZ_VFML01000001.1"/>
</dbReference>
<dbReference type="OrthoDB" id="4550691at2"/>
<evidence type="ECO:0000259" key="3">
    <source>
        <dbReference type="PROSITE" id="PS50977"/>
    </source>
</evidence>
<dbReference type="SUPFAM" id="SSF46689">
    <property type="entry name" value="Homeodomain-like"/>
    <property type="match status" value="1"/>
</dbReference>
<dbReference type="Gene3D" id="1.10.357.10">
    <property type="entry name" value="Tetracycline Repressor, domain 2"/>
    <property type="match status" value="1"/>
</dbReference>
<dbReference type="EMBL" id="VFML01000001">
    <property type="protein sequence ID" value="TQJ00973.1"/>
    <property type="molecule type" value="Genomic_DNA"/>
</dbReference>
<keyword evidence="5" id="KW-1185">Reference proteome</keyword>
<dbReference type="InterPro" id="IPR001647">
    <property type="entry name" value="HTH_TetR"/>
</dbReference>
<comment type="caution">
    <text evidence="4">The sequence shown here is derived from an EMBL/GenBank/DDBJ whole genome shotgun (WGS) entry which is preliminary data.</text>
</comment>
<dbReference type="PANTHER" id="PTHR30055:SF160">
    <property type="entry name" value="TRANSCRIPTIONAL REGULATORY PROTEIN (PROBABLY ASNC-FAMILY)-RELATED"/>
    <property type="match status" value="1"/>
</dbReference>
<proteinExistence type="predicted"/>
<evidence type="ECO:0000256" key="2">
    <source>
        <dbReference type="PROSITE-ProRule" id="PRU00335"/>
    </source>
</evidence>
<evidence type="ECO:0000313" key="5">
    <source>
        <dbReference type="Proteomes" id="UP000320876"/>
    </source>
</evidence>
<keyword evidence="1 2" id="KW-0238">DNA-binding</keyword>
<dbReference type="PANTHER" id="PTHR30055">
    <property type="entry name" value="HTH-TYPE TRANSCRIPTIONAL REGULATOR RUTR"/>
    <property type="match status" value="1"/>
</dbReference>
<organism evidence="4 5">
    <name type="scientific">Amycolatopsis cihanbeyliensis</name>
    <dbReference type="NCBI Taxonomy" id="1128664"/>
    <lineage>
        <taxon>Bacteria</taxon>
        <taxon>Bacillati</taxon>
        <taxon>Actinomycetota</taxon>
        <taxon>Actinomycetes</taxon>
        <taxon>Pseudonocardiales</taxon>
        <taxon>Pseudonocardiaceae</taxon>
        <taxon>Amycolatopsis</taxon>
    </lineage>
</organism>
<feature type="domain" description="HTH tetR-type" evidence="3">
    <location>
        <begin position="21"/>
        <end position="81"/>
    </location>
</feature>
<name>A0A542DD25_AMYCI</name>
<dbReference type="AlphaFoldDB" id="A0A542DD25"/>
<gene>
    <name evidence="4" type="ORF">FB471_0629</name>
</gene>
<evidence type="ECO:0000256" key="1">
    <source>
        <dbReference type="ARBA" id="ARBA00023125"/>
    </source>
</evidence>
<dbReference type="InterPro" id="IPR009057">
    <property type="entry name" value="Homeodomain-like_sf"/>
</dbReference>
<dbReference type="GO" id="GO:0003700">
    <property type="term" value="F:DNA-binding transcription factor activity"/>
    <property type="evidence" value="ECO:0007669"/>
    <property type="project" value="TreeGrafter"/>
</dbReference>
<sequence length="215" mass="23824">MTATTGSGRKRRAYAPRVPVEQRRTELLDAALHLVVTRGHPAATMDAVAEQAGVTKPVVYGVFTGRAELLATLLRREQGQALRQLRALLPARLDQRLAEDPGALITEVLEEFLRAVREAPNRWYCVVMPMPDMPTELHRAREHARNLALRGAEGIARRLLRTVDAPPGLAPDILAHTVVTLFETAARLVLTEPDRFRPERFGAAIRAAIELADRP</sequence>
<dbReference type="InterPro" id="IPR050109">
    <property type="entry name" value="HTH-type_TetR-like_transc_reg"/>
</dbReference>
<dbReference type="GO" id="GO:0000976">
    <property type="term" value="F:transcription cis-regulatory region binding"/>
    <property type="evidence" value="ECO:0007669"/>
    <property type="project" value="TreeGrafter"/>
</dbReference>
<protein>
    <submittedName>
        <fullName evidence="4">TetR family transcriptional regulator</fullName>
    </submittedName>
</protein>
<dbReference type="Proteomes" id="UP000320876">
    <property type="component" value="Unassembled WGS sequence"/>
</dbReference>
<dbReference type="PROSITE" id="PS50977">
    <property type="entry name" value="HTH_TETR_2"/>
    <property type="match status" value="1"/>
</dbReference>
<reference evidence="4 5" key="1">
    <citation type="submission" date="2019-06" db="EMBL/GenBank/DDBJ databases">
        <title>Sequencing the genomes of 1000 actinobacteria strains.</title>
        <authorList>
            <person name="Klenk H.-P."/>
        </authorList>
    </citation>
    <scope>NUCLEOTIDE SEQUENCE [LARGE SCALE GENOMIC DNA]</scope>
    <source>
        <strain evidence="4 5">DSM 45679</strain>
    </source>
</reference>
<accession>A0A542DD25</accession>
<dbReference type="Pfam" id="PF00440">
    <property type="entry name" value="TetR_N"/>
    <property type="match status" value="1"/>
</dbReference>
<evidence type="ECO:0000313" key="4">
    <source>
        <dbReference type="EMBL" id="TQJ00973.1"/>
    </source>
</evidence>